<organism evidence="5 6">
    <name type="scientific">Umezawaea endophytica</name>
    <dbReference type="NCBI Taxonomy" id="1654476"/>
    <lineage>
        <taxon>Bacteria</taxon>
        <taxon>Bacillati</taxon>
        <taxon>Actinomycetota</taxon>
        <taxon>Actinomycetes</taxon>
        <taxon>Pseudonocardiales</taxon>
        <taxon>Pseudonocardiaceae</taxon>
        <taxon>Umezawaea</taxon>
    </lineage>
</organism>
<dbReference type="SUPFAM" id="SSF53474">
    <property type="entry name" value="alpha/beta-Hydrolases"/>
    <property type="match status" value="1"/>
</dbReference>
<dbReference type="Proteomes" id="UP001141259">
    <property type="component" value="Unassembled WGS sequence"/>
</dbReference>
<dbReference type="GO" id="GO:0003847">
    <property type="term" value="F:1-alkyl-2-acetylglycerophosphocholine esterase activity"/>
    <property type="evidence" value="ECO:0007669"/>
    <property type="project" value="TreeGrafter"/>
</dbReference>
<name>A0A9X2VWD3_9PSEU</name>
<dbReference type="Gene3D" id="3.40.50.1820">
    <property type="entry name" value="alpha/beta hydrolase"/>
    <property type="match status" value="1"/>
</dbReference>
<reference evidence="5" key="1">
    <citation type="submission" date="2022-08" db="EMBL/GenBank/DDBJ databases">
        <authorList>
            <person name="Tistechok S."/>
            <person name="Samborskyy M."/>
            <person name="Roman I."/>
        </authorList>
    </citation>
    <scope>NUCLEOTIDE SEQUENCE</scope>
    <source>
        <strain evidence="5">DSM 103496</strain>
    </source>
</reference>
<protein>
    <submittedName>
        <fullName evidence="5">Prolyl oligopeptidase family serine peptidase</fullName>
    </submittedName>
</protein>
<keyword evidence="2" id="KW-0442">Lipid degradation</keyword>
<dbReference type="Pfam" id="PF03403">
    <property type="entry name" value="PAF-AH_p_II"/>
    <property type="match status" value="1"/>
</dbReference>
<sequence>MHRRTIGAATGIAVAATLLTAVPATAAGARIDLPALSGRHPVGTVELHLVDRNRPDPWVAGARREVMATVTYPAAGPGDRTPWMTPGVADAVDAITSGPYFFDVPRGSVDWRSVERHARSNAPVDRRHGDWPVVLFSPGFGSARELNAGLTDDLASRGYVVVSMSHTHESAAVEFPGGRVEHGLVGADDLAGRKTAIDARVADTRFVLDQMTRLARGDNPDAERDPLPRGLAGALDLSRVGVFGHSYGGYTAGETMVQDRRFDAGVNVDGAMGHGLGADPYLPGEVVTRGLDRPFMLVGGDFVDPATGAKTEHSHLEPAFDPTWADFWPRQRGWKRDLHLDGSTHYGFTDLQAVVPQLDSLLLPAVRTALVGTIDPARSLKAQHDYLAAFFDLHLKGRRTHLFDHDAPDVRFL</sequence>
<dbReference type="EMBL" id="JANYMP010000041">
    <property type="protein sequence ID" value="MCS7484068.1"/>
    <property type="molecule type" value="Genomic_DNA"/>
</dbReference>
<dbReference type="PANTHER" id="PTHR10272">
    <property type="entry name" value="PLATELET-ACTIVATING FACTOR ACETYLHYDROLASE"/>
    <property type="match status" value="1"/>
</dbReference>
<feature type="chain" id="PRO_5040856452" evidence="4">
    <location>
        <begin position="27"/>
        <end position="413"/>
    </location>
</feature>
<evidence type="ECO:0000313" key="6">
    <source>
        <dbReference type="Proteomes" id="UP001141259"/>
    </source>
</evidence>
<keyword evidence="3" id="KW-0443">Lipid metabolism</keyword>
<evidence type="ECO:0000256" key="2">
    <source>
        <dbReference type="ARBA" id="ARBA00022963"/>
    </source>
</evidence>
<dbReference type="GO" id="GO:0016042">
    <property type="term" value="P:lipid catabolic process"/>
    <property type="evidence" value="ECO:0007669"/>
    <property type="project" value="UniProtKB-KW"/>
</dbReference>
<evidence type="ECO:0000256" key="3">
    <source>
        <dbReference type="ARBA" id="ARBA00023098"/>
    </source>
</evidence>
<comment type="caution">
    <text evidence="5">The sequence shown here is derived from an EMBL/GenBank/DDBJ whole genome shotgun (WGS) entry which is preliminary data.</text>
</comment>
<dbReference type="PANTHER" id="PTHR10272:SF0">
    <property type="entry name" value="PLATELET-ACTIVATING FACTOR ACETYLHYDROLASE"/>
    <property type="match status" value="1"/>
</dbReference>
<evidence type="ECO:0000256" key="1">
    <source>
        <dbReference type="ARBA" id="ARBA00022801"/>
    </source>
</evidence>
<dbReference type="RefSeq" id="WP_259629522.1">
    <property type="nucleotide sequence ID" value="NZ_JANYMP010000041.1"/>
</dbReference>
<keyword evidence="1" id="KW-0378">Hydrolase</keyword>
<feature type="signal peptide" evidence="4">
    <location>
        <begin position="1"/>
        <end position="26"/>
    </location>
</feature>
<proteinExistence type="predicted"/>
<gene>
    <name evidence="5" type="ORF">NZH93_45160</name>
</gene>
<evidence type="ECO:0000256" key="4">
    <source>
        <dbReference type="SAM" id="SignalP"/>
    </source>
</evidence>
<evidence type="ECO:0000313" key="5">
    <source>
        <dbReference type="EMBL" id="MCS7484068.1"/>
    </source>
</evidence>
<dbReference type="AlphaFoldDB" id="A0A9X2VWD3"/>
<dbReference type="InterPro" id="IPR029058">
    <property type="entry name" value="AB_hydrolase_fold"/>
</dbReference>
<accession>A0A9X2VWD3</accession>
<keyword evidence="6" id="KW-1185">Reference proteome</keyword>
<keyword evidence="4" id="KW-0732">Signal</keyword>